<dbReference type="InterPro" id="IPR001610">
    <property type="entry name" value="PAC"/>
</dbReference>
<evidence type="ECO:0000256" key="14">
    <source>
        <dbReference type="ARBA" id="ARBA00070616"/>
    </source>
</evidence>
<dbReference type="CDD" id="cd16922">
    <property type="entry name" value="HATPase_EvgS-ArcB-TorS-like"/>
    <property type="match status" value="1"/>
</dbReference>
<feature type="domain" description="PAC" evidence="20">
    <location>
        <begin position="460"/>
        <end position="510"/>
    </location>
</feature>
<dbReference type="HOGENOM" id="CLU_300320_0_0_6"/>
<dbReference type="SUPFAM" id="SSF55874">
    <property type="entry name" value="ATPase domain of HSP90 chaperone/DNA topoisomerase II/histidine kinase"/>
    <property type="match status" value="1"/>
</dbReference>
<dbReference type="InterPro" id="IPR003661">
    <property type="entry name" value="HisK_dim/P_dom"/>
</dbReference>
<dbReference type="PRINTS" id="PR00344">
    <property type="entry name" value="BCTRLSENSOR"/>
</dbReference>
<dbReference type="OrthoDB" id="9810730at2"/>
<dbReference type="Pfam" id="PF08448">
    <property type="entry name" value="PAS_4"/>
    <property type="match status" value="1"/>
</dbReference>
<dbReference type="SMART" id="SM00086">
    <property type="entry name" value="PAC"/>
    <property type="match status" value="2"/>
</dbReference>
<evidence type="ECO:0000256" key="7">
    <source>
        <dbReference type="ARBA" id="ARBA00022679"/>
    </source>
</evidence>
<dbReference type="InterPro" id="IPR035965">
    <property type="entry name" value="PAS-like_dom_sf"/>
</dbReference>
<feature type="domain" description="Histidine kinase" evidence="17">
    <location>
        <begin position="514"/>
        <end position="733"/>
    </location>
</feature>
<keyword evidence="11" id="KW-0902">Two-component regulatory system</keyword>
<evidence type="ECO:0000256" key="12">
    <source>
        <dbReference type="ARBA" id="ARBA00023136"/>
    </source>
</evidence>
<feature type="domain" description="PAS" evidence="19">
    <location>
        <begin position="383"/>
        <end position="453"/>
    </location>
</feature>
<dbReference type="SMART" id="SM00387">
    <property type="entry name" value="HATPase_c"/>
    <property type="match status" value="1"/>
</dbReference>
<feature type="domain" description="Response regulatory" evidence="18">
    <location>
        <begin position="753"/>
        <end position="869"/>
    </location>
</feature>
<comment type="catalytic activity">
    <reaction evidence="1">
        <text>ATP + protein L-histidine = ADP + protein N-phospho-L-histidine.</text>
        <dbReference type="EC" id="2.7.13.3"/>
    </reaction>
</comment>
<dbReference type="InterPro" id="IPR036097">
    <property type="entry name" value="HisK_dim/P_sf"/>
</dbReference>
<protein>
    <recommendedName>
        <fullName evidence="14">Sensor protein FixL</fullName>
        <ecNumber evidence="4">2.7.13.3</ecNumber>
    </recommendedName>
</protein>
<dbReference type="CDD" id="cd00130">
    <property type="entry name" value="PAS"/>
    <property type="match status" value="2"/>
</dbReference>
<dbReference type="InterPro" id="IPR001789">
    <property type="entry name" value="Sig_transdc_resp-reg_receiver"/>
</dbReference>
<dbReference type="InterPro" id="IPR036890">
    <property type="entry name" value="HATPase_C_sf"/>
</dbReference>
<gene>
    <name evidence="21" type="ORF">AU14_11185</name>
</gene>
<feature type="modified residue" description="4-aspartylphosphate" evidence="15">
    <location>
        <position position="802"/>
    </location>
</feature>
<evidence type="ECO:0000313" key="21">
    <source>
        <dbReference type="EMBL" id="AHI28974.1"/>
    </source>
</evidence>
<dbReference type="PROSITE" id="PS50112">
    <property type="entry name" value="PAS"/>
    <property type="match status" value="2"/>
</dbReference>
<proteinExistence type="predicted"/>
<dbReference type="Gene3D" id="3.30.565.10">
    <property type="entry name" value="Histidine kinase-like ATPase, C-terminal domain"/>
    <property type="match status" value="1"/>
</dbReference>
<keyword evidence="5" id="KW-1003">Cell membrane</keyword>
<dbReference type="CDD" id="cd00156">
    <property type="entry name" value="REC"/>
    <property type="match status" value="1"/>
</dbReference>
<dbReference type="Gene3D" id="3.40.50.2300">
    <property type="match status" value="2"/>
</dbReference>
<dbReference type="SUPFAM" id="SSF55785">
    <property type="entry name" value="PYP-like sensor domain (PAS domain)"/>
    <property type="match status" value="2"/>
</dbReference>
<evidence type="ECO:0000259" key="18">
    <source>
        <dbReference type="PROSITE" id="PS50110"/>
    </source>
</evidence>
<evidence type="ECO:0000256" key="16">
    <source>
        <dbReference type="SAM" id="Phobius"/>
    </source>
</evidence>
<keyword evidence="16" id="KW-0812">Transmembrane</keyword>
<dbReference type="InterPro" id="IPR004358">
    <property type="entry name" value="Sig_transdc_His_kin-like_C"/>
</dbReference>
<keyword evidence="16" id="KW-1133">Transmembrane helix</keyword>
<dbReference type="GO" id="GO:0009927">
    <property type="term" value="F:histidine phosphotransfer kinase activity"/>
    <property type="evidence" value="ECO:0007669"/>
    <property type="project" value="TreeGrafter"/>
</dbReference>
<evidence type="ECO:0000256" key="10">
    <source>
        <dbReference type="ARBA" id="ARBA00022840"/>
    </source>
</evidence>
<evidence type="ECO:0000256" key="4">
    <source>
        <dbReference type="ARBA" id="ARBA00012438"/>
    </source>
</evidence>
<dbReference type="STRING" id="1420916.AU14_11185"/>
<dbReference type="SUPFAM" id="SSF52172">
    <property type="entry name" value="CheY-like"/>
    <property type="match status" value="2"/>
</dbReference>
<evidence type="ECO:0000256" key="13">
    <source>
        <dbReference type="ARBA" id="ARBA00059827"/>
    </source>
</evidence>
<dbReference type="SMART" id="SM00091">
    <property type="entry name" value="PAS"/>
    <property type="match status" value="2"/>
</dbReference>
<feature type="domain" description="PAS" evidence="19">
    <location>
        <begin position="263"/>
        <end position="327"/>
    </location>
</feature>
<feature type="transmembrane region" description="Helical" evidence="16">
    <location>
        <begin position="20"/>
        <end position="39"/>
    </location>
</feature>
<comment type="function">
    <text evidence="13">Putative oxygen sensor; modulates the activity of FixJ, a transcriptional activator of nitrogen fixation fixK gene. FixL probably acts as a kinase that phosphorylates FixJ.</text>
</comment>
<dbReference type="EMBL" id="CP007151">
    <property type="protein sequence ID" value="AHI28974.1"/>
    <property type="molecule type" value="Genomic_DNA"/>
</dbReference>
<evidence type="ECO:0000259" key="19">
    <source>
        <dbReference type="PROSITE" id="PS50112"/>
    </source>
</evidence>
<evidence type="ECO:0000256" key="8">
    <source>
        <dbReference type="ARBA" id="ARBA00022741"/>
    </source>
</evidence>
<dbReference type="PANTHER" id="PTHR43047">
    <property type="entry name" value="TWO-COMPONENT HISTIDINE PROTEIN KINASE"/>
    <property type="match status" value="1"/>
</dbReference>
<dbReference type="Proteomes" id="UP000061489">
    <property type="component" value="Chromosome"/>
</dbReference>
<keyword evidence="8" id="KW-0547">Nucleotide-binding</keyword>
<dbReference type="Gene3D" id="3.30.450.20">
    <property type="entry name" value="PAS domain"/>
    <property type="match status" value="2"/>
</dbReference>
<evidence type="ECO:0000256" key="6">
    <source>
        <dbReference type="ARBA" id="ARBA00022553"/>
    </source>
</evidence>
<dbReference type="GO" id="GO:0006355">
    <property type="term" value="P:regulation of DNA-templated transcription"/>
    <property type="evidence" value="ECO:0007669"/>
    <property type="project" value="InterPro"/>
</dbReference>
<dbReference type="CDD" id="cd17574">
    <property type="entry name" value="REC_OmpR"/>
    <property type="match status" value="1"/>
</dbReference>
<keyword evidence="6 15" id="KW-0597">Phosphoprotein</keyword>
<name>W5YJG5_9GAMM</name>
<feature type="domain" description="PAC" evidence="20">
    <location>
        <begin position="330"/>
        <end position="382"/>
    </location>
</feature>
<keyword evidence="22" id="KW-1185">Reference proteome</keyword>
<dbReference type="FunFam" id="3.30.565.10:FF:000023">
    <property type="entry name" value="PAS domain-containing sensor histidine kinase"/>
    <property type="match status" value="1"/>
</dbReference>
<dbReference type="PROSITE" id="PS50109">
    <property type="entry name" value="HIS_KIN"/>
    <property type="match status" value="1"/>
</dbReference>
<dbReference type="Gene3D" id="1.10.287.130">
    <property type="match status" value="1"/>
</dbReference>
<dbReference type="InterPro" id="IPR011006">
    <property type="entry name" value="CheY-like_superfamily"/>
</dbReference>
<dbReference type="Gene3D" id="6.10.340.10">
    <property type="match status" value="1"/>
</dbReference>
<dbReference type="PROSITE" id="PS50110">
    <property type="entry name" value="RESPONSE_REGULATORY"/>
    <property type="match status" value="2"/>
</dbReference>
<dbReference type="SMART" id="SM00448">
    <property type="entry name" value="REC"/>
    <property type="match status" value="2"/>
</dbReference>
<dbReference type="GO" id="GO:0045121">
    <property type="term" value="C:membrane raft"/>
    <property type="evidence" value="ECO:0007669"/>
    <property type="project" value="UniProtKB-SubCell"/>
</dbReference>
<keyword evidence="9 21" id="KW-0418">Kinase</keyword>
<dbReference type="InterPro" id="IPR000014">
    <property type="entry name" value="PAS"/>
</dbReference>
<dbReference type="Pfam" id="PF00989">
    <property type="entry name" value="PAS"/>
    <property type="match status" value="1"/>
</dbReference>
<comment type="subcellular location">
    <subcellularLocation>
        <location evidence="2">Cell membrane</location>
    </subcellularLocation>
    <subcellularLocation>
        <location evidence="3">Membrane raft</location>
        <topology evidence="3">Multi-pass membrane protein</topology>
    </subcellularLocation>
</comment>
<dbReference type="PANTHER" id="PTHR43047:SF72">
    <property type="entry name" value="OSMOSENSING HISTIDINE PROTEIN KINASE SLN1"/>
    <property type="match status" value="1"/>
</dbReference>
<dbReference type="Pfam" id="PF00072">
    <property type="entry name" value="Response_reg"/>
    <property type="match status" value="2"/>
</dbReference>
<dbReference type="Pfam" id="PF00512">
    <property type="entry name" value="HisKA"/>
    <property type="match status" value="1"/>
</dbReference>
<evidence type="ECO:0000256" key="11">
    <source>
        <dbReference type="ARBA" id="ARBA00023012"/>
    </source>
</evidence>
<feature type="modified residue" description="4-aspartylphosphate" evidence="15">
    <location>
        <position position="926"/>
    </location>
</feature>
<dbReference type="InterPro" id="IPR003594">
    <property type="entry name" value="HATPase_dom"/>
</dbReference>
<dbReference type="InterPro" id="IPR005467">
    <property type="entry name" value="His_kinase_dom"/>
</dbReference>
<dbReference type="FunFam" id="1.10.287.130:FF:000001">
    <property type="entry name" value="Two-component sensor histidine kinase"/>
    <property type="match status" value="1"/>
</dbReference>
<dbReference type="InterPro" id="IPR000700">
    <property type="entry name" value="PAS-assoc_C"/>
</dbReference>
<dbReference type="PROSITE" id="PS50113">
    <property type="entry name" value="PAC"/>
    <property type="match status" value="2"/>
</dbReference>
<dbReference type="GO" id="GO:0005886">
    <property type="term" value="C:plasma membrane"/>
    <property type="evidence" value="ECO:0007669"/>
    <property type="project" value="UniProtKB-SubCell"/>
</dbReference>
<dbReference type="GO" id="GO:0000155">
    <property type="term" value="F:phosphorelay sensor kinase activity"/>
    <property type="evidence" value="ECO:0007669"/>
    <property type="project" value="InterPro"/>
</dbReference>
<evidence type="ECO:0000256" key="3">
    <source>
        <dbReference type="ARBA" id="ARBA00004314"/>
    </source>
</evidence>
<evidence type="ECO:0000256" key="1">
    <source>
        <dbReference type="ARBA" id="ARBA00000085"/>
    </source>
</evidence>
<evidence type="ECO:0000259" key="17">
    <source>
        <dbReference type="PROSITE" id="PS50109"/>
    </source>
</evidence>
<evidence type="ECO:0000313" key="22">
    <source>
        <dbReference type="Proteomes" id="UP000061489"/>
    </source>
</evidence>
<organism evidence="21 22">
    <name type="scientific">Marinobacter similis</name>
    <dbReference type="NCBI Taxonomy" id="1420916"/>
    <lineage>
        <taxon>Bacteria</taxon>
        <taxon>Pseudomonadati</taxon>
        <taxon>Pseudomonadota</taxon>
        <taxon>Gammaproteobacteria</taxon>
        <taxon>Pseudomonadales</taxon>
        <taxon>Marinobacteraceae</taxon>
        <taxon>Marinobacter</taxon>
    </lineage>
</organism>
<dbReference type="SUPFAM" id="SSF47384">
    <property type="entry name" value="Homodimeric domain of signal transducing histidine kinase"/>
    <property type="match status" value="1"/>
</dbReference>
<keyword evidence="7" id="KW-0808">Transferase</keyword>
<sequence length="997" mass="109899">MQLNWRAGDRRVLGTAGLPSLLFHVLLTTILITGSAPIISQGYNQRVQLEAFMAERMSERASDVAARLRDVPHGQWGERLSAGRQLEGIGLALRGPDGEVLARQGEIASFSERPGRLHALDSGLFIWLPSGDMPVMPRWKQGRYQISLPLDGGEGLAEVLMEQSATPLVRTLEQASVSMFTFLAALLAVGVLIARFLSGWLTQPLSKLERTSRDLSSQISQGIKPQLPSSRIAEYDGLGESLREMSGLLAGRVRELRDFNAALFSSAGAIMAVLDREGRVVRFNKAAELATGYSAQEIEGKLAWEYLAPPEDRAAVEAVFQQLTPGSVPARLETHWLMRDGTRRLYDWSNAELLDELGEVEFVVAIGVDITARKRAEAALREQATHTQTIIDNMADGLFTINANGIIQSANHAATRIFGYEAEEVLGRNVSMLMPSPHREAHDSYLRNYQSTGVARIIGTDREVEGQRKDGTLFPMELRVSEITQYEQPVYVGLVRDISERKRMESMKSEFVSTVSHELRTPLTSISGALGLVVGGGLGQLPDKVRHMIGIAQNNSLRLTHLINDLLDIEKITAGKLQFDMKIEPLLPLIEQALESHRTFGGKRNVALSLDAESTDADVRVDSQRLQQVLANLLSNAIKFSPEGGTVSVSVQQLSDKARVVVADQGPGIPEAFQSRIFEKFSQADSSDTRQKGGTGLGLAITRELVEHMGGRVGFDSAEGQGATFWIELPLFDKNRFDPDAITEDPVQLSAPRILVVEDEPDVAEMLGILFTRSGYRVDIAHTGQEALDALAENKFDAVSLDLMLPDISGMDIIHHLRKQPETVDLPIMVLSAKMEKGRLAINGDLAGIEWLAKPIDERRLLESLERLLGSSTPTKARVLHVEDDSDVHQVIRAMAGERFDFIQEPSVRTARERIVHERFDVIILDIGLPDGSGWDLLPEIRARQPEARVLVLSGTELTADEAREVESVLLKSQISPSDLLEALNERIHNRYVKHGA</sequence>
<dbReference type="InterPro" id="IPR013656">
    <property type="entry name" value="PAS_4"/>
</dbReference>
<keyword evidence="10" id="KW-0067">ATP-binding</keyword>
<dbReference type="KEGG" id="msx:AU14_11185"/>
<dbReference type="CDD" id="cd00082">
    <property type="entry name" value="HisKA"/>
    <property type="match status" value="1"/>
</dbReference>
<dbReference type="EC" id="2.7.13.3" evidence="4"/>
<feature type="domain" description="Response regulatory" evidence="18">
    <location>
        <begin position="878"/>
        <end position="988"/>
    </location>
</feature>
<dbReference type="SMART" id="SM00388">
    <property type="entry name" value="HisKA"/>
    <property type="match status" value="1"/>
</dbReference>
<evidence type="ECO:0000256" key="5">
    <source>
        <dbReference type="ARBA" id="ARBA00022475"/>
    </source>
</evidence>
<dbReference type="Pfam" id="PF02518">
    <property type="entry name" value="HATPase_c"/>
    <property type="match status" value="1"/>
</dbReference>
<keyword evidence="12 16" id="KW-0472">Membrane</keyword>
<evidence type="ECO:0000259" key="20">
    <source>
        <dbReference type="PROSITE" id="PS50113"/>
    </source>
</evidence>
<evidence type="ECO:0000256" key="15">
    <source>
        <dbReference type="PROSITE-ProRule" id="PRU00169"/>
    </source>
</evidence>
<accession>W5YJG5</accession>
<dbReference type="InterPro" id="IPR013767">
    <property type="entry name" value="PAS_fold"/>
</dbReference>
<dbReference type="AlphaFoldDB" id="W5YJG5"/>
<dbReference type="FunFam" id="3.30.450.20:FF:000060">
    <property type="entry name" value="Sensor protein FixL"/>
    <property type="match status" value="1"/>
</dbReference>
<evidence type="ECO:0000256" key="2">
    <source>
        <dbReference type="ARBA" id="ARBA00004236"/>
    </source>
</evidence>
<dbReference type="GO" id="GO:0005524">
    <property type="term" value="F:ATP binding"/>
    <property type="evidence" value="ECO:0007669"/>
    <property type="project" value="UniProtKB-KW"/>
</dbReference>
<reference evidence="21 22" key="1">
    <citation type="journal article" date="2014" name="Genome Announc.">
        <title>Draft Genome Sequences of Marinobacter similis A3d10T and Marinobacter salarius R9SW1T.</title>
        <authorList>
            <person name="Ivanova E.P."/>
            <person name="Ng H.J."/>
            <person name="Webb H.K."/>
            <person name="Feng G."/>
            <person name="Oshima K."/>
            <person name="Hattori M."/>
            <person name="Ohkuma M."/>
            <person name="Sergeev A.F."/>
            <person name="Mikhailov V.V."/>
            <person name="Crawford R.J."/>
            <person name="Sawabe T."/>
        </authorList>
    </citation>
    <scope>NUCLEOTIDE SEQUENCE [LARGE SCALE GENOMIC DNA]</scope>
    <source>
        <strain evidence="21 22">A3d10</strain>
    </source>
</reference>
<dbReference type="NCBIfam" id="TIGR00229">
    <property type="entry name" value="sensory_box"/>
    <property type="match status" value="2"/>
</dbReference>
<evidence type="ECO:0000256" key="9">
    <source>
        <dbReference type="ARBA" id="ARBA00022777"/>
    </source>
</evidence>